<sequence length="216" mass="22904">MLILGLNGSPNTAGNTVFMLNQALEAAEEMGATTKLIHVAELVETADKLFCDACTNPCAGVCYQDTPLEKLFELIRTADGIIMGSPVYFGTVAAPLKLLWDKSRALRKEKALVDVVGAALSVGASRFGGQESTVRVLQDMMLVHGMTLVGDGNYLDDPGHQGASAQKPAAEDPQSVERCRILGRRVAMVALATASLRQRRKGLIYGDQVANGGIGT</sequence>
<dbReference type="InterPro" id="IPR005025">
    <property type="entry name" value="FMN_Rdtase-like_dom"/>
</dbReference>
<dbReference type="AlphaFoldDB" id="A0A1S6IYN7"/>
<keyword evidence="2" id="KW-0288">FMN</keyword>
<evidence type="ECO:0000313" key="5">
    <source>
        <dbReference type="Proteomes" id="UP000189464"/>
    </source>
</evidence>
<gene>
    <name evidence="4" type="ORF">B0537_12785</name>
</gene>
<protein>
    <submittedName>
        <fullName evidence="4">NADPH-dependent FMN reductase</fullName>
    </submittedName>
</protein>
<dbReference type="STRING" id="1833852.B0537_12785"/>
<name>A0A1S6IYN7_9FIRM</name>
<proteinExistence type="predicted"/>
<dbReference type="InterPro" id="IPR051796">
    <property type="entry name" value="ISF_SsuE-like"/>
</dbReference>
<evidence type="ECO:0000259" key="3">
    <source>
        <dbReference type="Pfam" id="PF03358"/>
    </source>
</evidence>
<feature type="domain" description="NADPH-dependent FMN reductase-like" evidence="3">
    <location>
        <begin position="1"/>
        <end position="155"/>
    </location>
</feature>
<dbReference type="EMBL" id="CP019698">
    <property type="protein sequence ID" value="AQS59878.1"/>
    <property type="molecule type" value="Genomic_DNA"/>
</dbReference>
<evidence type="ECO:0000256" key="2">
    <source>
        <dbReference type="ARBA" id="ARBA00022643"/>
    </source>
</evidence>
<dbReference type="RefSeq" id="WP_077714920.1">
    <property type="nucleotide sequence ID" value="NZ_CP019698.1"/>
</dbReference>
<dbReference type="PANTHER" id="PTHR43278">
    <property type="entry name" value="NAD(P)H-DEPENDENT FMN-CONTAINING OXIDOREDUCTASE YWQN-RELATED"/>
    <property type="match status" value="1"/>
</dbReference>
<organism evidence="4 5">
    <name type="scientific">Desulforamulus ferrireducens</name>
    <dbReference type="NCBI Taxonomy" id="1833852"/>
    <lineage>
        <taxon>Bacteria</taxon>
        <taxon>Bacillati</taxon>
        <taxon>Bacillota</taxon>
        <taxon>Clostridia</taxon>
        <taxon>Eubacteriales</taxon>
        <taxon>Peptococcaceae</taxon>
        <taxon>Desulforamulus</taxon>
    </lineage>
</organism>
<evidence type="ECO:0000313" key="4">
    <source>
        <dbReference type="EMBL" id="AQS59878.1"/>
    </source>
</evidence>
<keyword evidence="5" id="KW-1185">Reference proteome</keyword>
<accession>A0A1S6IYN7</accession>
<dbReference type="KEGG" id="dfg:B0537_12785"/>
<dbReference type="SUPFAM" id="SSF52218">
    <property type="entry name" value="Flavoproteins"/>
    <property type="match status" value="1"/>
</dbReference>
<dbReference type="GO" id="GO:0016491">
    <property type="term" value="F:oxidoreductase activity"/>
    <property type="evidence" value="ECO:0007669"/>
    <property type="project" value="InterPro"/>
</dbReference>
<evidence type="ECO:0000256" key="1">
    <source>
        <dbReference type="ARBA" id="ARBA00022630"/>
    </source>
</evidence>
<dbReference type="Gene3D" id="3.40.50.360">
    <property type="match status" value="1"/>
</dbReference>
<dbReference type="Pfam" id="PF03358">
    <property type="entry name" value="FMN_red"/>
    <property type="match status" value="1"/>
</dbReference>
<reference evidence="4 5" key="1">
    <citation type="journal article" date="2016" name="Int. J. Syst. Evol. Microbiol.">
        <title>Desulfotomaculum ferrireducens sp. nov., a moderately thermophilic sulfate-reducing and dissimilatory Fe(III)-reducing bacterium isolated from compost.</title>
        <authorList>
            <person name="Yang G."/>
            <person name="Guo J."/>
            <person name="Zhuang L."/>
            <person name="Yuan Y."/>
            <person name="Zhou S."/>
        </authorList>
    </citation>
    <scope>NUCLEOTIDE SEQUENCE [LARGE SCALE GENOMIC DNA]</scope>
    <source>
        <strain evidence="4 5">GSS09</strain>
    </source>
</reference>
<dbReference type="Proteomes" id="UP000189464">
    <property type="component" value="Chromosome"/>
</dbReference>
<keyword evidence="1" id="KW-0285">Flavoprotein</keyword>
<dbReference type="PANTHER" id="PTHR43278:SF1">
    <property type="entry name" value="IRON-SULFUR FLAVOPROTEIN MJ1083"/>
    <property type="match status" value="1"/>
</dbReference>
<dbReference type="OrthoDB" id="6398207at2"/>
<dbReference type="InterPro" id="IPR029039">
    <property type="entry name" value="Flavoprotein-like_sf"/>
</dbReference>